<sequence>MTLAMRAVEMHGQRMWERERVQRVLAFMQRHGMNTLVLHESDLVHQLVYPRAYFDPYALWSDLPSRRGENAIFNRRAYFEHLLAMAGAAGVAVWVNVKEIGFSDEVFALHPEVFKNGAICPSEPFWTEYLGHKMDELFGDFPALAGLIVSFGSQESRASRVQKTCRCARCQEEPLVDWYARMIACLHAPIARHGKRLAVRDFAYKPADHAPLIEAVDAAPEDVIFCIKATPHDFYLGFPDNPAIRQVRRTQWVEYDVMGQFFGWGCMPCLVLDDLRRRMAHWQAHGVEGGIFRIEWERINDLDALDTLNEINLIGAAALARGQDIDAAQACRRWLAERGWDEGAAGWLAALLERTEPVVRRAAYIDGFVSADNSMLPRSIERAWWGMENRDSLAVWAPERAGDLQLDRRRLERALAEKDEALALARALVADVRRAAPAVDTRVQAFVQAGFAHFDTWVEGLELCAKVCLYARWLGDPQAGHREDDHKALSRLLEALERHADTVQALARTGSVPHQYIMLMDPRRAHDIIRDGRRIEAQALAVLGSPA</sequence>
<feature type="coiled-coil region" evidence="1">
    <location>
        <begin position="401"/>
        <end position="428"/>
    </location>
</feature>
<dbReference type="EMBL" id="JALGBI010000001">
    <property type="protein sequence ID" value="MCJ0762752.1"/>
    <property type="molecule type" value="Genomic_DNA"/>
</dbReference>
<organism evidence="2 3">
    <name type="scientific">Variovorax terrae</name>
    <dbReference type="NCBI Taxonomy" id="2923278"/>
    <lineage>
        <taxon>Bacteria</taxon>
        <taxon>Pseudomonadati</taxon>
        <taxon>Pseudomonadota</taxon>
        <taxon>Betaproteobacteria</taxon>
        <taxon>Burkholderiales</taxon>
        <taxon>Comamonadaceae</taxon>
        <taxon>Variovorax</taxon>
    </lineage>
</organism>
<dbReference type="Proteomes" id="UP001139447">
    <property type="component" value="Unassembled WGS sequence"/>
</dbReference>
<gene>
    <name evidence="2" type="ORF">MMF98_05945</name>
</gene>
<dbReference type="RefSeq" id="WP_243305276.1">
    <property type="nucleotide sequence ID" value="NZ_JALGBI010000001.1"/>
</dbReference>
<protein>
    <submittedName>
        <fullName evidence="2">Uncharacterized protein</fullName>
    </submittedName>
</protein>
<proteinExistence type="predicted"/>
<evidence type="ECO:0000256" key="1">
    <source>
        <dbReference type="SAM" id="Coils"/>
    </source>
</evidence>
<dbReference type="SUPFAM" id="SSF51445">
    <property type="entry name" value="(Trans)glycosidases"/>
    <property type="match status" value="1"/>
</dbReference>
<evidence type="ECO:0000313" key="2">
    <source>
        <dbReference type="EMBL" id="MCJ0762752.1"/>
    </source>
</evidence>
<keyword evidence="3" id="KW-1185">Reference proteome</keyword>
<comment type="caution">
    <text evidence="2">The sequence shown here is derived from an EMBL/GenBank/DDBJ whole genome shotgun (WGS) entry which is preliminary data.</text>
</comment>
<evidence type="ECO:0000313" key="3">
    <source>
        <dbReference type="Proteomes" id="UP001139447"/>
    </source>
</evidence>
<name>A0A9X1VVQ4_9BURK</name>
<dbReference type="InterPro" id="IPR017853">
    <property type="entry name" value="GH"/>
</dbReference>
<keyword evidence="1" id="KW-0175">Coiled coil</keyword>
<dbReference type="AlphaFoldDB" id="A0A9X1VVQ4"/>
<reference evidence="2" key="1">
    <citation type="submission" date="2022-03" db="EMBL/GenBank/DDBJ databases">
        <authorList>
            <person name="Woo C.Y."/>
        </authorList>
    </citation>
    <scope>NUCLEOTIDE SEQUENCE</scope>
    <source>
        <strain evidence="2">CYS-02</strain>
    </source>
</reference>
<dbReference type="Gene3D" id="3.20.20.80">
    <property type="entry name" value="Glycosidases"/>
    <property type="match status" value="1"/>
</dbReference>
<accession>A0A9X1VVQ4</accession>